<dbReference type="Proteomes" id="UP001596223">
    <property type="component" value="Unassembled WGS sequence"/>
</dbReference>
<evidence type="ECO:0000256" key="1">
    <source>
        <dbReference type="SAM" id="SignalP"/>
    </source>
</evidence>
<sequence>MKRTLTAPATLRRTACAAAVVAGFAAVAAPPASATVTGIDIAPSASFGLHPYGTTCSYTVNVTVDDNSKKVYFFEEGQGPSGFAEATPVDGVASATWVPSRTDITYIYAVQPDAWPETRLPVSVGSGIDTGSGCIAL</sequence>
<gene>
    <name evidence="2" type="ORF">ACFP3H_08540</name>
</gene>
<organism evidence="2 3">
    <name type="scientific">Nocardia lasii</name>
    <dbReference type="NCBI Taxonomy" id="1616107"/>
    <lineage>
        <taxon>Bacteria</taxon>
        <taxon>Bacillati</taxon>
        <taxon>Actinomycetota</taxon>
        <taxon>Actinomycetes</taxon>
        <taxon>Mycobacteriales</taxon>
        <taxon>Nocardiaceae</taxon>
        <taxon>Nocardia</taxon>
    </lineage>
</organism>
<keyword evidence="1" id="KW-0732">Signal</keyword>
<proteinExistence type="predicted"/>
<feature type="signal peptide" evidence="1">
    <location>
        <begin position="1"/>
        <end position="34"/>
    </location>
</feature>
<evidence type="ECO:0000313" key="2">
    <source>
        <dbReference type="EMBL" id="MFC6011096.1"/>
    </source>
</evidence>
<protein>
    <submittedName>
        <fullName evidence="2">Uncharacterized protein</fullName>
    </submittedName>
</protein>
<reference evidence="3" key="1">
    <citation type="journal article" date="2019" name="Int. J. Syst. Evol. Microbiol.">
        <title>The Global Catalogue of Microorganisms (GCM) 10K type strain sequencing project: providing services to taxonomists for standard genome sequencing and annotation.</title>
        <authorList>
            <consortium name="The Broad Institute Genomics Platform"/>
            <consortium name="The Broad Institute Genome Sequencing Center for Infectious Disease"/>
            <person name="Wu L."/>
            <person name="Ma J."/>
        </authorList>
    </citation>
    <scope>NUCLEOTIDE SEQUENCE [LARGE SCALE GENOMIC DNA]</scope>
    <source>
        <strain evidence="3">CCUG 36956</strain>
    </source>
</reference>
<dbReference type="RefSeq" id="WP_378602096.1">
    <property type="nucleotide sequence ID" value="NZ_JBHSQN010000003.1"/>
</dbReference>
<feature type="chain" id="PRO_5046950563" evidence="1">
    <location>
        <begin position="35"/>
        <end position="137"/>
    </location>
</feature>
<keyword evidence="3" id="KW-1185">Reference proteome</keyword>
<evidence type="ECO:0000313" key="3">
    <source>
        <dbReference type="Proteomes" id="UP001596223"/>
    </source>
</evidence>
<accession>A0ABW1JNV1</accession>
<dbReference type="EMBL" id="JBHSQN010000003">
    <property type="protein sequence ID" value="MFC6011096.1"/>
    <property type="molecule type" value="Genomic_DNA"/>
</dbReference>
<comment type="caution">
    <text evidence="2">The sequence shown here is derived from an EMBL/GenBank/DDBJ whole genome shotgun (WGS) entry which is preliminary data.</text>
</comment>
<name>A0ABW1JNV1_9NOCA</name>